<evidence type="ECO:0000256" key="1">
    <source>
        <dbReference type="SAM" id="MobiDB-lite"/>
    </source>
</evidence>
<organism evidence="4 5">
    <name type="scientific">Deinococcus malanensis</name>
    <dbReference type="NCBI Taxonomy" id="1706855"/>
    <lineage>
        <taxon>Bacteria</taxon>
        <taxon>Thermotogati</taxon>
        <taxon>Deinococcota</taxon>
        <taxon>Deinococci</taxon>
        <taxon>Deinococcales</taxon>
        <taxon>Deinococcaceae</taxon>
        <taxon>Deinococcus</taxon>
    </lineage>
</organism>
<dbReference type="Proteomes" id="UP000647587">
    <property type="component" value="Unassembled WGS sequence"/>
</dbReference>
<evidence type="ECO:0000313" key="5">
    <source>
        <dbReference type="Proteomes" id="UP000647587"/>
    </source>
</evidence>
<gene>
    <name evidence="4" type="ORF">GCM10008955_06820</name>
</gene>
<feature type="domain" description="FAS1" evidence="3">
    <location>
        <begin position="258"/>
        <end position="377"/>
    </location>
</feature>
<reference evidence="5" key="1">
    <citation type="journal article" date="2019" name="Int. J. Syst. Evol. Microbiol.">
        <title>The Global Catalogue of Microorganisms (GCM) 10K type strain sequencing project: providing services to taxonomists for standard genome sequencing and annotation.</title>
        <authorList>
            <consortium name="The Broad Institute Genomics Platform"/>
            <consortium name="The Broad Institute Genome Sequencing Center for Infectious Disease"/>
            <person name="Wu L."/>
            <person name="Ma J."/>
        </authorList>
    </citation>
    <scope>NUCLEOTIDE SEQUENCE [LARGE SCALE GENOMIC DNA]</scope>
    <source>
        <strain evidence="5">JCM 30331</strain>
    </source>
</reference>
<feature type="region of interest" description="Disordered" evidence="1">
    <location>
        <begin position="212"/>
        <end position="246"/>
    </location>
</feature>
<dbReference type="InterPro" id="IPR050904">
    <property type="entry name" value="Adhesion/Biosynth-related"/>
</dbReference>
<dbReference type="SUPFAM" id="SSF82153">
    <property type="entry name" value="FAS1 domain"/>
    <property type="match status" value="3"/>
</dbReference>
<keyword evidence="2" id="KW-0732">Signal</keyword>
<proteinExistence type="predicted"/>
<dbReference type="InterPro" id="IPR000782">
    <property type="entry name" value="FAS1_domain"/>
</dbReference>
<dbReference type="PROSITE" id="PS50213">
    <property type="entry name" value="FAS1"/>
    <property type="match status" value="3"/>
</dbReference>
<feature type="domain" description="FAS1" evidence="3">
    <location>
        <begin position="35"/>
        <end position="164"/>
    </location>
</feature>
<feature type="region of interest" description="Disordered" evidence="1">
    <location>
        <begin position="392"/>
        <end position="418"/>
    </location>
</feature>
<feature type="compositionally biased region" description="Low complexity" evidence="1">
    <location>
        <begin position="216"/>
        <end position="246"/>
    </location>
</feature>
<dbReference type="PANTHER" id="PTHR10900:SF77">
    <property type="entry name" value="FI19380P1"/>
    <property type="match status" value="1"/>
</dbReference>
<evidence type="ECO:0000259" key="3">
    <source>
        <dbReference type="PROSITE" id="PS50213"/>
    </source>
</evidence>
<dbReference type="Pfam" id="PF02469">
    <property type="entry name" value="Fasciclin"/>
    <property type="match status" value="3"/>
</dbReference>
<name>A0ABQ2ENZ0_9DEIO</name>
<dbReference type="EMBL" id="BMPP01000002">
    <property type="protein sequence ID" value="GGK15995.1"/>
    <property type="molecule type" value="Genomic_DNA"/>
</dbReference>
<dbReference type="SMART" id="SM00554">
    <property type="entry name" value="FAS1"/>
    <property type="match status" value="3"/>
</dbReference>
<feature type="chain" id="PRO_5046696173" description="FAS1 domain-containing protein" evidence="2">
    <location>
        <begin position="21"/>
        <end position="569"/>
    </location>
</feature>
<keyword evidence="5" id="KW-1185">Reference proteome</keyword>
<feature type="domain" description="FAS1" evidence="3">
    <location>
        <begin position="434"/>
        <end position="566"/>
    </location>
</feature>
<comment type="caution">
    <text evidence="4">The sequence shown here is derived from an EMBL/GenBank/DDBJ whole genome shotgun (WGS) entry which is preliminary data.</text>
</comment>
<evidence type="ECO:0000256" key="2">
    <source>
        <dbReference type="SAM" id="SignalP"/>
    </source>
</evidence>
<dbReference type="PANTHER" id="PTHR10900">
    <property type="entry name" value="PERIOSTIN-RELATED"/>
    <property type="match status" value="1"/>
</dbReference>
<evidence type="ECO:0000313" key="4">
    <source>
        <dbReference type="EMBL" id="GGK15995.1"/>
    </source>
</evidence>
<sequence length="569" mass="58231">MKKQTSLITLGLMLVTPALAGGGGAPATKAAAPACRSIAQIVMTDPNFSTLATAVEAAGLSQTLMGGQFTVFAPTNAAFAKLPSDRLAAVLNDPEMLRSVLTYHVVAGKVTAKQVMGMKAGKTVQGANVSIMTSGNRVMVGGATVTRADVMACNGIIHVIDTVLMPPMAAAPAAAPVTAAPATTTTTTTTVTTTAPMAFDITKIPATPLSGATVSTTGTATTATTTTETATTETTTTETATTETTTETTETTETAVAGDTLYDVIVSDDRFSTLRDLLSDAELTEMLTSGEFTIFAPTNEAFEALDQDQLALIASNPETLRLVLQYHVVQGRVTAEQLSGNQALTTVQGATLTPAQGVSGQPLTASNGTIYVVNRVFLPQGLVIPTAPAGEATTATTTTATTTTTTTPAAPATTATAPATTTATTSTITFTTSTQPIFASLVANPLYTTLVDLLRAAGLEQMLSSGDYTILAPTNEAFGRIPAADLTALRANPTRLRQVLMGHIIPSRVTGTAMGTVTELRTSGGATLTVQRGGTPAVTRIGDATLLMTGAIETSNGPIYSIDTVLMPR</sequence>
<dbReference type="InterPro" id="IPR036378">
    <property type="entry name" value="FAS1_dom_sf"/>
</dbReference>
<accession>A0ABQ2ENZ0</accession>
<protein>
    <recommendedName>
        <fullName evidence="3">FAS1 domain-containing protein</fullName>
    </recommendedName>
</protein>
<dbReference type="Gene3D" id="2.30.180.10">
    <property type="entry name" value="FAS1 domain"/>
    <property type="match status" value="3"/>
</dbReference>
<feature type="signal peptide" evidence="2">
    <location>
        <begin position="1"/>
        <end position="20"/>
    </location>
</feature>